<comment type="caution">
    <text evidence="3">The sequence shown here is derived from an EMBL/GenBank/DDBJ whole genome shotgun (WGS) entry which is preliminary data.</text>
</comment>
<organism evidence="3 4">
    <name type="scientific">Colwellia ponticola</name>
    <dbReference type="NCBI Taxonomy" id="2304625"/>
    <lineage>
        <taxon>Bacteria</taxon>
        <taxon>Pseudomonadati</taxon>
        <taxon>Pseudomonadota</taxon>
        <taxon>Gammaproteobacteria</taxon>
        <taxon>Alteromonadales</taxon>
        <taxon>Colwelliaceae</taxon>
        <taxon>Colwellia</taxon>
    </lineage>
</organism>
<feature type="signal peptide" evidence="1">
    <location>
        <begin position="1"/>
        <end position="30"/>
    </location>
</feature>
<dbReference type="Pfam" id="PF11845">
    <property type="entry name" value="Tll0287-like"/>
    <property type="match status" value="1"/>
</dbReference>
<reference evidence="3 4" key="1">
    <citation type="submission" date="2019-05" db="EMBL/GenBank/DDBJ databases">
        <title>Colwellia ponticola sp. nov., isolated from seawater.</title>
        <authorList>
            <person name="Yoon J.-H."/>
        </authorList>
    </citation>
    <scope>NUCLEOTIDE SEQUENCE [LARGE SCALE GENOMIC DNA]</scope>
    <source>
        <strain evidence="3 4">OISW-25</strain>
    </source>
</reference>
<evidence type="ECO:0000256" key="1">
    <source>
        <dbReference type="SAM" id="SignalP"/>
    </source>
</evidence>
<dbReference type="InterPro" id="IPR021796">
    <property type="entry name" value="Tll0287-like_dom"/>
</dbReference>
<protein>
    <submittedName>
        <fullName evidence="3">DUF3365 domain-containing protein</fullName>
    </submittedName>
</protein>
<proteinExistence type="predicted"/>
<sequence>MMKNTMNKNIKRIATHVLLASSFTMLPVLASAQEKIPSEEIAQARELVKIFGSDLKSVLKTTMGTAGPIKALEVCHVQAGPIADKNSASSTWDIARTSLKVRNENNAPDAFELAVLQQFEQRKAAGESLKTMEYAETVQANGKTLYRYMKPIPTAGLCLACHGSTLADDVSTKINELYPNDTATGFAAGDIRGAFTLQKIKY</sequence>
<dbReference type="EMBL" id="SZVP01000003">
    <property type="protein sequence ID" value="TMM46429.1"/>
    <property type="molecule type" value="Genomic_DNA"/>
</dbReference>
<keyword evidence="1" id="KW-0732">Signal</keyword>
<feature type="chain" id="PRO_5034362875" evidence="1">
    <location>
        <begin position="31"/>
        <end position="202"/>
    </location>
</feature>
<dbReference type="AlphaFoldDB" id="A0A8H2PL72"/>
<evidence type="ECO:0000313" key="4">
    <source>
        <dbReference type="Proteomes" id="UP000307702"/>
    </source>
</evidence>
<dbReference type="OrthoDB" id="9797588at2"/>
<keyword evidence="4" id="KW-1185">Reference proteome</keyword>
<accession>A0A8H2PL72</accession>
<feature type="domain" description="Tll0287-like" evidence="2">
    <location>
        <begin position="55"/>
        <end position="197"/>
    </location>
</feature>
<dbReference type="Proteomes" id="UP000307702">
    <property type="component" value="Unassembled WGS sequence"/>
</dbReference>
<evidence type="ECO:0000313" key="3">
    <source>
        <dbReference type="EMBL" id="TMM46429.1"/>
    </source>
</evidence>
<gene>
    <name evidence="3" type="ORF">FCS21_05570</name>
</gene>
<dbReference type="RefSeq" id="WP_138621262.1">
    <property type="nucleotide sequence ID" value="NZ_SZVP01000003.1"/>
</dbReference>
<evidence type="ECO:0000259" key="2">
    <source>
        <dbReference type="Pfam" id="PF11845"/>
    </source>
</evidence>
<name>A0A8H2PL72_9GAMM</name>